<feature type="compositionally biased region" description="Basic and acidic residues" evidence="1">
    <location>
        <begin position="347"/>
        <end position="360"/>
    </location>
</feature>
<dbReference type="EMBL" id="VSWC01000131">
    <property type="protein sequence ID" value="KAA1080354.1"/>
    <property type="molecule type" value="Genomic_DNA"/>
</dbReference>
<dbReference type="OrthoDB" id="2506710at2759"/>
<feature type="region of interest" description="Disordered" evidence="1">
    <location>
        <begin position="330"/>
        <end position="367"/>
    </location>
</feature>
<sequence>MRSNHQPGSHNSMILDRKLTWLRSWLSPLTAIREFELLSQIPNKFLGQTSPNQVTKKAAYLGFAAAHFRRTQNQLRPEITNLNLDTSPPHYRRVIVWSPLTIGIFPLIVSGSPIIQSVSPSGPLPPLLYFLRSRKTKRVVDNEEPTHFPVWTPSFTPLDPEKKQLEKKTTGAAPSPFVFSSINLPLLSDHPMGSHLRNGSSISVEQQQHDQDLREQTQRNFRPQHPDAGARIVGLQRGNNLQYQLSPAATERLQKLRHQSAVTQQDRYESTGGRSYSVGARSLAGLNQLQRNSARFRKDFEQISTSAASNTALNLCDQYKYRNKPSDFISKSVSSKSEVSPSSGEQGEPHHRQPPAKDCDQPSLNPTSLLAHSQTITSSSAFNTPCVRHNLAGFWPTTVANPETPYGLEPAPKQPSSIGARYPVASTPAMVYSNPPSFRVLQPTERTTGNFKYISDQISEINISENNRFEQLKRRLGDVCQTTYAVSNKLNSIIEPQDRDSPPHLKFNNPILNIQDEPSQKPFLKEKDVPQEQQYPVQHVTSKPKVVNKNDNTSRRSSPKTETTSPNWVDEFPFIDHGDVNSDVRNQLWKAIPKTSEWEQFSD</sequence>
<feature type="region of interest" description="Disordered" evidence="1">
    <location>
        <begin position="190"/>
        <end position="215"/>
    </location>
</feature>
<dbReference type="EMBL" id="VDEP01000244">
    <property type="protein sequence ID" value="KAA1120386.1"/>
    <property type="molecule type" value="Genomic_DNA"/>
</dbReference>
<evidence type="ECO:0000313" key="4">
    <source>
        <dbReference type="Proteomes" id="UP000324748"/>
    </source>
</evidence>
<evidence type="ECO:0000313" key="2">
    <source>
        <dbReference type="EMBL" id="KAA1080354.1"/>
    </source>
</evidence>
<evidence type="ECO:0000313" key="5">
    <source>
        <dbReference type="Proteomes" id="UP000325313"/>
    </source>
</evidence>
<comment type="caution">
    <text evidence="2">The sequence shown here is derived from an EMBL/GenBank/DDBJ whole genome shotgun (WGS) entry which is preliminary data.</text>
</comment>
<feature type="compositionally biased region" description="Polar residues" evidence="1">
    <location>
        <begin position="197"/>
        <end position="206"/>
    </location>
</feature>
<reference evidence="4 5" key="1">
    <citation type="submission" date="2019-05" db="EMBL/GenBank/DDBJ databases">
        <title>Emergence of the Ug99 lineage of the wheat stem rust pathogen through somatic hybridization.</title>
        <authorList>
            <person name="Li F."/>
            <person name="Upadhyaya N.M."/>
            <person name="Sperschneider J."/>
            <person name="Matny O."/>
            <person name="Nguyen-Phuc H."/>
            <person name="Mago R."/>
            <person name="Raley C."/>
            <person name="Miller M.E."/>
            <person name="Silverstein K.A.T."/>
            <person name="Henningsen E."/>
            <person name="Hirsch C.D."/>
            <person name="Visser B."/>
            <person name="Pretorius Z.A."/>
            <person name="Steffenson B.J."/>
            <person name="Schwessinger B."/>
            <person name="Dodds P.N."/>
            <person name="Figueroa M."/>
        </authorList>
    </citation>
    <scope>NUCLEOTIDE SEQUENCE [LARGE SCALE GENOMIC DNA]</scope>
    <source>
        <strain evidence="2">21-0</strain>
        <strain evidence="3 5">Ug99</strain>
    </source>
</reference>
<feature type="compositionally biased region" description="Polar residues" evidence="1">
    <location>
        <begin position="531"/>
        <end position="541"/>
    </location>
</feature>
<dbReference type="Proteomes" id="UP000325313">
    <property type="component" value="Unassembled WGS sequence"/>
</dbReference>
<feature type="compositionally biased region" description="Low complexity" evidence="1">
    <location>
        <begin position="330"/>
        <end position="343"/>
    </location>
</feature>
<gene>
    <name evidence="2" type="ORF">PGT21_003737</name>
    <name evidence="3" type="ORF">PGTUg99_007669</name>
</gene>
<dbReference type="AlphaFoldDB" id="A0A5B0MW41"/>
<proteinExistence type="predicted"/>
<evidence type="ECO:0000256" key="1">
    <source>
        <dbReference type="SAM" id="MobiDB-lite"/>
    </source>
</evidence>
<organism evidence="2 4">
    <name type="scientific">Puccinia graminis f. sp. tritici</name>
    <dbReference type="NCBI Taxonomy" id="56615"/>
    <lineage>
        <taxon>Eukaryota</taxon>
        <taxon>Fungi</taxon>
        <taxon>Dikarya</taxon>
        <taxon>Basidiomycota</taxon>
        <taxon>Pucciniomycotina</taxon>
        <taxon>Pucciniomycetes</taxon>
        <taxon>Pucciniales</taxon>
        <taxon>Pucciniaceae</taxon>
        <taxon>Puccinia</taxon>
    </lineage>
</organism>
<keyword evidence="4" id="KW-1185">Reference proteome</keyword>
<feature type="region of interest" description="Disordered" evidence="1">
    <location>
        <begin position="529"/>
        <end position="572"/>
    </location>
</feature>
<name>A0A5B0MW41_PUCGR</name>
<accession>A0A5B0MW41</accession>
<dbReference type="Proteomes" id="UP000324748">
    <property type="component" value="Unassembled WGS sequence"/>
</dbReference>
<evidence type="ECO:0000313" key="3">
    <source>
        <dbReference type="EMBL" id="KAA1120386.1"/>
    </source>
</evidence>
<protein>
    <submittedName>
        <fullName evidence="2">Uncharacterized protein</fullName>
    </submittedName>
</protein>